<evidence type="ECO:0000313" key="12">
    <source>
        <dbReference type="EMBL" id="WFM82670.1"/>
    </source>
</evidence>
<keyword evidence="4 9" id="KW-0812">Transmembrane</keyword>
<feature type="compositionally biased region" description="Polar residues" evidence="10">
    <location>
        <begin position="330"/>
        <end position="346"/>
    </location>
</feature>
<keyword evidence="2 9" id="KW-0813">Transport</keyword>
<evidence type="ECO:0000256" key="5">
    <source>
        <dbReference type="ARBA" id="ARBA00022927"/>
    </source>
</evidence>
<keyword evidence="5 9" id="KW-0653">Protein transport</keyword>
<feature type="transmembrane region" description="Helical" evidence="9">
    <location>
        <begin position="277"/>
        <end position="303"/>
    </location>
</feature>
<dbReference type="Pfam" id="PF07549">
    <property type="entry name" value="Sec_GG"/>
    <property type="match status" value="1"/>
</dbReference>
<dbReference type="Proteomes" id="UP001215216">
    <property type="component" value="Chromosome"/>
</dbReference>
<comment type="similarity">
    <text evidence="9">Belongs to the SecD/SecF family. SecF subfamily.</text>
</comment>
<feature type="domain" description="Protein export membrane protein SecD/SecF C-terminal" evidence="11">
    <location>
        <begin position="113"/>
        <end position="305"/>
    </location>
</feature>
<evidence type="ECO:0000256" key="10">
    <source>
        <dbReference type="SAM" id="MobiDB-lite"/>
    </source>
</evidence>
<name>A0ABY8FY22_9ACTO</name>
<comment type="subcellular location">
    <subcellularLocation>
        <location evidence="1 9">Cell membrane</location>
        <topology evidence="1 9">Multi-pass membrane protein</topology>
    </subcellularLocation>
</comment>
<evidence type="ECO:0000259" key="11">
    <source>
        <dbReference type="Pfam" id="PF02355"/>
    </source>
</evidence>
<proteinExistence type="inferred from homology"/>
<evidence type="ECO:0000256" key="7">
    <source>
        <dbReference type="ARBA" id="ARBA00023010"/>
    </source>
</evidence>
<evidence type="ECO:0000256" key="9">
    <source>
        <dbReference type="HAMAP-Rule" id="MF_01464"/>
    </source>
</evidence>
<evidence type="ECO:0000256" key="8">
    <source>
        <dbReference type="ARBA" id="ARBA00023136"/>
    </source>
</evidence>
<keyword evidence="13" id="KW-1185">Reference proteome</keyword>
<dbReference type="PANTHER" id="PTHR30081">
    <property type="entry name" value="PROTEIN-EXPORT MEMBRANE PROTEIN SEC"/>
    <property type="match status" value="1"/>
</dbReference>
<gene>
    <name evidence="9 12" type="primary">secF</name>
    <name evidence="12" type="ORF">P7079_04455</name>
</gene>
<dbReference type="InterPro" id="IPR022813">
    <property type="entry name" value="SecD/SecF_arch_bac"/>
</dbReference>
<dbReference type="NCBIfam" id="TIGR00916">
    <property type="entry name" value="2A0604s01"/>
    <property type="match status" value="1"/>
</dbReference>
<dbReference type="PANTHER" id="PTHR30081:SF8">
    <property type="entry name" value="PROTEIN TRANSLOCASE SUBUNIT SECF"/>
    <property type="match status" value="1"/>
</dbReference>
<comment type="function">
    <text evidence="9">Part of the Sec protein translocase complex. Interacts with the SecYEG preprotein conducting channel. SecDF uses the proton motive force (PMF) to complete protein translocation after the ATP-dependent function of SecA.</text>
</comment>
<feature type="transmembrane region" description="Helical" evidence="9">
    <location>
        <begin position="25"/>
        <end position="44"/>
    </location>
</feature>
<sequence>MSMYSWGNNLYSGKTSYPLIQKRKYWFSAAIALVLVSLLSFATISPNLGIEFRGGSQFTISGTSQTALKPATDIVTKIGKDTAPRVSNVGSDTIRIQTGELTDQQTQQVRSELASAYQVNETEVTSTFIGPSWGADIMSKAIRAMIVFMVLVSLVMTIYFRSWAIAVGAMGALLHDFIVTLGVYWIGGFEITPATIIGLLTIMGYSLYDTVVVFDKVRENTVELRRQNDMTYEESANLAINQTLIRSLNTSITGLLPVMSVLFVGVLLLGADTLRDLALVMFVGMILSTLSSIFLAAPFAVALGMRNDNVKAHTEAVMKMRSEARDKMSKSASSEENSGNIDTSHVLTGMRSKSGAKKRKKK</sequence>
<feature type="region of interest" description="Disordered" evidence="10">
    <location>
        <begin position="321"/>
        <end position="362"/>
    </location>
</feature>
<protein>
    <recommendedName>
        <fullName evidence="9">Protein-export membrane protein SecF</fullName>
    </recommendedName>
</protein>
<keyword evidence="3 9" id="KW-1003">Cell membrane</keyword>
<feature type="transmembrane region" description="Helical" evidence="9">
    <location>
        <begin position="191"/>
        <end position="208"/>
    </location>
</feature>
<dbReference type="PRINTS" id="PR01755">
    <property type="entry name" value="SECFTRNLCASE"/>
</dbReference>
<dbReference type="RefSeq" id="WP_278012096.1">
    <property type="nucleotide sequence ID" value="NZ_CP121208.1"/>
</dbReference>
<dbReference type="InterPro" id="IPR048634">
    <property type="entry name" value="SecD_SecF_C"/>
</dbReference>
<dbReference type="Gene3D" id="1.20.1640.10">
    <property type="entry name" value="Multidrug efflux transporter AcrB transmembrane domain"/>
    <property type="match status" value="1"/>
</dbReference>
<feature type="transmembrane region" description="Helical" evidence="9">
    <location>
        <begin position="252"/>
        <end position="271"/>
    </location>
</feature>
<comment type="subunit">
    <text evidence="9">Forms a complex with SecD. Part of the essential Sec protein translocation apparatus which comprises SecA, SecYEG and auxiliary proteins SecDF. Other proteins may also be involved.</text>
</comment>
<evidence type="ECO:0000256" key="6">
    <source>
        <dbReference type="ARBA" id="ARBA00022989"/>
    </source>
</evidence>
<evidence type="ECO:0000256" key="1">
    <source>
        <dbReference type="ARBA" id="ARBA00004651"/>
    </source>
</evidence>
<dbReference type="SUPFAM" id="SSF82866">
    <property type="entry name" value="Multidrug efflux transporter AcrB transmembrane domain"/>
    <property type="match status" value="1"/>
</dbReference>
<keyword evidence="6 9" id="KW-1133">Transmembrane helix</keyword>
<dbReference type="InterPro" id="IPR022645">
    <property type="entry name" value="SecD/SecF_bac"/>
</dbReference>
<dbReference type="Pfam" id="PF02355">
    <property type="entry name" value="SecD_SecF_C"/>
    <property type="match status" value="1"/>
</dbReference>
<dbReference type="InterPro" id="IPR055344">
    <property type="entry name" value="SecD_SecF_C_bact"/>
</dbReference>
<evidence type="ECO:0000256" key="2">
    <source>
        <dbReference type="ARBA" id="ARBA00022448"/>
    </source>
</evidence>
<comment type="caution">
    <text evidence="9">Lacks conserved residue(s) required for the propagation of feature annotation.</text>
</comment>
<dbReference type="NCBIfam" id="TIGR00966">
    <property type="entry name" value="transloc_SecF"/>
    <property type="match status" value="1"/>
</dbReference>
<dbReference type="InterPro" id="IPR005665">
    <property type="entry name" value="SecF_bac"/>
</dbReference>
<evidence type="ECO:0000256" key="4">
    <source>
        <dbReference type="ARBA" id="ARBA00022692"/>
    </source>
</evidence>
<organism evidence="12 13">
    <name type="scientific">Arcanobacterium canis</name>
    <dbReference type="NCBI Taxonomy" id="999183"/>
    <lineage>
        <taxon>Bacteria</taxon>
        <taxon>Bacillati</taxon>
        <taxon>Actinomycetota</taxon>
        <taxon>Actinomycetes</taxon>
        <taxon>Actinomycetales</taxon>
        <taxon>Actinomycetaceae</taxon>
        <taxon>Arcanobacterium</taxon>
    </lineage>
</organism>
<keyword evidence="7 9" id="KW-0811">Translocation</keyword>
<keyword evidence="8 9" id="KW-0472">Membrane</keyword>
<feature type="transmembrane region" description="Helical" evidence="9">
    <location>
        <begin position="141"/>
        <end position="160"/>
    </location>
</feature>
<dbReference type="EMBL" id="CP121208">
    <property type="protein sequence ID" value="WFM82670.1"/>
    <property type="molecule type" value="Genomic_DNA"/>
</dbReference>
<dbReference type="InterPro" id="IPR022646">
    <property type="entry name" value="SecD/SecF_CS"/>
</dbReference>
<dbReference type="HAMAP" id="MF_01464_B">
    <property type="entry name" value="SecF_B"/>
    <property type="match status" value="1"/>
</dbReference>
<evidence type="ECO:0000313" key="13">
    <source>
        <dbReference type="Proteomes" id="UP001215216"/>
    </source>
</evidence>
<accession>A0ABY8FY22</accession>
<evidence type="ECO:0000256" key="3">
    <source>
        <dbReference type="ARBA" id="ARBA00022475"/>
    </source>
</evidence>
<reference evidence="12 13" key="1">
    <citation type="submission" date="2023-03" db="EMBL/GenBank/DDBJ databases">
        <title>Complete genome of Arcanobacterium canis strain DSM 25104 isolated in 2010 from a canine otitis externa in Germany.</title>
        <authorList>
            <person name="Borowiak M."/>
            <person name="Kreitlow A."/>
            <person name="Malorny B."/>
            <person name="Laemmler C."/>
            <person name="Prenger-Berninghoff E."/>
            <person name="Ploetz M."/>
            <person name="Abdulmawjood A."/>
        </authorList>
    </citation>
    <scope>NUCLEOTIDE SEQUENCE [LARGE SCALE GENOMIC DNA]</scope>
    <source>
        <strain evidence="12 13">DSM 25104</strain>
    </source>
</reference>